<comment type="caution">
    <text evidence="7">The sequence shown here is derived from an EMBL/GenBank/DDBJ whole genome shotgun (WGS) entry which is preliminary data.</text>
</comment>
<evidence type="ECO:0000256" key="1">
    <source>
        <dbReference type="ARBA" id="ARBA00022527"/>
    </source>
</evidence>
<evidence type="ECO:0000256" key="2">
    <source>
        <dbReference type="ARBA" id="ARBA00022679"/>
    </source>
</evidence>
<dbReference type="STRING" id="1447883.A0A2B7YIQ6"/>
<dbReference type="Gene3D" id="3.30.200.20">
    <property type="entry name" value="Phosphorylase Kinase, domain 1"/>
    <property type="match status" value="1"/>
</dbReference>
<dbReference type="Gene3D" id="1.10.510.10">
    <property type="entry name" value="Transferase(Phosphotransferase) domain 1"/>
    <property type="match status" value="1"/>
</dbReference>
<evidence type="ECO:0000259" key="6">
    <source>
        <dbReference type="PROSITE" id="PS50011"/>
    </source>
</evidence>
<dbReference type="GO" id="GO:0043484">
    <property type="term" value="P:regulation of RNA splicing"/>
    <property type="evidence" value="ECO:0007669"/>
    <property type="project" value="TreeGrafter"/>
</dbReference>
<dbReference type="Proteomes" id="UP000224634">
    <property type="component" value="Unassembled WGS sequence"/>
</dbReference>
<dbReference type="PANTHER" id="PTHR45646:SF11">
    <property type="entry name" value="SERINE_THREONINE-PROTEIN KINASE DOA"/>
    <property type="match status" value="1"/>
</dbReference>
<evidence type="ECO:0000256" key="4">
    <source>
        <dbReference type="ARBA" id="ARBA00022777"/>
    </source>
</evidence>
<keyword evidence="5" id="KW-0067">ATP-binding</keyword>
<dbReference type="InterPro" id="IPR011009">
    <property type="entry name" value="Kinase-like_dom_sf"/>
</dbReference>
<dbReference type="GO" id="GO:0005634">
    <property type="term" value="C:nucleus"/>
    <property type="evidence" value="ECO:0007669"/>
    <property type="project" value="TreeGrafter"/>
</dbReference>
<gene>
    <name evidence="7" type="ORF">AJ80_02026</name>
</gene>
<keyword evidence="8" id="KW-1185">Reference proteome</keyword>
<dbReference type="SUPFAM" id="SSF56112">
    <property type="entry name" value="Protein kinase-like (PK-like)"/>
    <property type="match status" value="1"/>
</dbReference>
<evidence type="ECO:0000313" key="8">
    <source>
        <dbReference type="Proteomes" id="UP000224634"/>
    </source>
</evidence>
<accession>A0A2B7YIQ6</accession>
<dbReference type="AlphaFoldDB" id="A0A2B7YIQ6"/>
<evidence type="ECO:0000256" key="5">
    <source>
        <dbReference type="ARBA" id="ARBA00022840"/>
    </source>
</evidence>
<keyword evidence="2" id="KW-0808">Transferase</keyword>
<dbReference type="PROSITE" id="PS50011">
    <property type="entry name" value="PROTEIN_KINASE_DOM"/>
    <property type="match status" value="1"/>
</dbReference>
<dbReference type="EMBL" id="PDNA01000018">
    <property type="protein sequence ID" value="PGH23964.1"/>
    <property type="molecule type" value="Genomic_DNA"/>
</dbReference>
<name>A0A2B7YIQ6_POLH7</name>
<keyword evidence="3" id="KW-0547">Nucleotide-binding</keyword>
<evidence type="ECO:0000256" key="3">
    <source>
        <dbReference type="ARBA" id="ARBA00022741"/>
    </source>
</evidence>
<organism evidence="7 8">
    <name type="scientific">Polytolypa hystricis (strain UAMH7299)</name>
    <dbReference type="NCBI Taxonomy" id="1447883"/>
    <lineage>
        <taxon>Eukaryota</taxon>
        <taxon>Fungi</taxon>
        <taxon>Dikarya</taxon>
        <taxon>Ascomycota</taxon>
        <taxon>Pezizomycotina</taxon>
        <taxon>Eurotiomycetes</taxon>
        <taxon>Eurotiomycetidae</taxon>
        <taxon>Onygenales</taxon>
        <taxon>Onygenales incertae sedis</taxon>
        <taxon>Polytolypa</taxon>
    </lineage>
</organism>
<reference evidence="7 8" key="1">
    <citation type="submission" date="2017-10" db="EMBL/GenBank/DDBJ databases">
        <title>Comparative genomics in systemic dimorphic fungi from Ajellomycetaceae.</title>
        <authorList>
            <person name="Munoz J.F."/>
            <person name="Mcewen J.G."/>
            <person name="Clay O.K."/>
            <person name="Cuomo C.A."/>
        </authorList>
    </citation>
    <scope>NUCLEOTIDE SEQUENCE [LARGE SCALE GENOMIC DNA]</scope>
    <source>
        <strain evidence="7 8">UAMH7299</strain>
    </source>
</reference>
<proteinExistence type="predicted"/>
<dbReference type="InterPro" id="IPR051175">
    <property type="entry name" value="CLK_kinases"/>
</dbReference>
<keyword evidence="1" id="KW-0723">Serine/threonine-protein kinase</keyword>
<dbReference type="GO" id="GO:0004674">
    <property type="term" value="F:protein serine/threonine kinase activity"/>
    <property type="evidence" value="ECO:0007669"/>
    <property type="project" value="UniProtKB-KW"/>
</dbReference>
<dbReference type="PANTHER" id="PTHR45646">
    <property type="entry name" value="SERINE/THREONINE-PROTEIN KINASE DOA-RELATED"/>
    <property type="match status" value="1"/>
</dbReference>
<feature type="domain" description="Protein kinase" evidence="6">
    <location>
        <begin position="1"/>
        <end position="366"/>
    </location>
</feature>
<dbReference type="InterPro" id="IPR000719">
    <property type="entry name" value="Prot_kinase_dom"/>
</dbReference>
<keyword evidence="4 7" id="KW-0418">Kinase</keyword>
<evidence type="ECO:0000313" key="7">
    <source>
        <dbReference type="EMBL" id="PGH23964.1"/>
    </source>
</evidence>
<dbReference type="GO" id="GO:0005524">
    <property type="term" value="F:ATP binding"/>
    <property type="evidence" value="ECO:0007669"/>
    <property type="project" value="UniProtKB-KW"/>
</dbReference>
<protein>
    <submittedName>
        <fullName evidence="7">CMGC/SRPK protein kinase</fullName>
    </submittedName>
</protein>
<sequence>MQKFLRLGRRALSTRPPSPLRAIRNKSSATTLDPAVKIEEERMPGYEKHLFYPVHIGEVFKGRQHRYTALKVYICHSGSKQEGRVLQHLQSSKTQHPGKGKVRMMLDIFEIDGPDGSHQCLVNEPLVTSILHFQAVLPDKSLGEDMLKPLLQELLVALDYLNSEAQVVHTDIQAKNIMIGTMDPSIFSEWESQETENLSPRKVTGDYTIYQSRPFKLKKGWRGWGLSLLCDFGAARIGSGEHEGLIQPSLYRAPEVVLGMKWTLKVDIWNLGVLIWDLFEDHHMFDGRGPDKKHSDAQLLAEMVALLGETPIEFLHRSQESLKYWDDSGTWKGVVEIPEDSLEDSEVYMEGKNKELFIQFMRKMLT</sequence>
<dbReference type="SMART" id="SM00220">
    <property type="entry name" value="S_TKc"/>
    <property type="match status" value="1"/>
</dbReference>
<dbReference type="OrthoDB" id="4172289at2759"/>
<dbReference type="Pfam" id="PF00069">
    <property type="entry name" value="Pkinase"/>
    <property type="match status" value="1"/>
</dbReference>